<dbReference type="Proteomes" id="UP001596158">
    <property type="component" value="Unassembled WGS sequence"/>
</dbReference>
<dbReference type="EMBL" id="JBHSSG010000004">
    <property type="protein sequence ID" value="MFC6177860.1"/>
    <property type="molecule type" value="Genomic_DNA"/>
</dbReference>
<gene>
    <name evidence="1" type="ORF">ACFQGR_00305</name>
</gene>
<keyword evidence="2" id="KW-1185">Reference proteome</keyword>
<organism evidence="1 2">
    <name type="scientific">Weissella sagaensis</name>
    <dbReference type="NCBI Taxonomy" id="2559928"/>
    <lineage>
        <taxon>Bacteria</taxon>
        <taxon>Bacillati</taxon>
        <taxon>Bacillota</taxon>
        <taxon>Bacilli</taxon>
        <taxon>Lactobacillales</taxon>
        <taxon>Lactobacillaceae</taxon>
        <taxon>Weissella</taxon>
    </lineage>
</organism>
<sequence>MFEDDPTTIPARKDILGEAINTLNEKVKEIVDACDYLQWKIDNYDSHMIESENKL</sequence>
<comment type="caution">
    <text evidence="1">The sequence shown here is derived from an EMBL/GenBank/DDBJ whole genome shotgun (WGS) entry which is preliminary data.</text>
</comment>
<accession>A0ABW1RR06</accession>
<dbReference type="RefSeq" id="WP_277380447.1">
    <property type="nucleotide sequence ID" value="NZ_JBHSSG010000004.1"/>
</dbReference>
<proteinExistence type="predicted"/>
<reference evidence="2" key="1">
    <citation type="journal article" date="2019" name="Int. J. Syst. Evol. Microbiol.">
        <title>The Global Catalogue of Microorganisms (GCM) 10K type strain sequencing project: providing services to taxonomists for standard genome sequencing and annotation.</title>
        <authorList>
            <consortium name="The Broad Institute Genomics Platform"/>
            <consortium name="The Broad Institute Genome Sequencing Center for Infectious Disease"/>
            <person name="Wu L."/>
            <person name="Ma J."/>
        </authorList>
    </citation>
    <scope>NUCLEOTIDE SEQUENCE [LARGE SCALE GENOMIC DNA]</scope>
    <source>
        <strain evidence="2">CCM 8924</strain>
    </source>
</reference>
<evidence type="ECO:0000313" key="2">
    <source>
        <dbReference type="Proteomes" id="UP001596158"/>
    </source>
</evidence>
<name>A0ABW1RR06_9LACO</name>
<protein>
    <submittedName>
        <fullName evidence="1">MerR family transcriptional regulator</fullName>
    </submittedName>
</protein>
<evidence type="ECO:0000313" key="1">
    <source>
        <dbReference type="EMBL" id="MFC6177860.1"/>
    </source>
</evidence>